<reference evidence="2" key="3">
    <citation type="journal article" date="2019" name="BMC Res. Notes">
        <title>Complete genome sequence of the Sulfodiicoccus acidiphilus strain HS-1T, the first crenarchaeon that lacks polB3, isolated from an acidic hot spring in Ohwaku-dani, Hakone, Japan.</title>
        <authorList>
            <person name="Sakai H.D."/>
            <person name="Kurosawa N."/>
        </authorList>
    </citation>
    <scope>NUCLEOTIDE SEQUENCE</scope>
    <source>
        <strain evidence="2">HS-1</strain>
    </source>
</reference>
<feature type="domain" description="FHA" evidence="1">
    <location>
        <begin position="9"/>
        <end position="53"/>
    </location>
</feature>
<sequence>MELSTFPKVTIGRGTENVIIVPDPEVSRKHATLYMEGDELFLEDSSSTNGTYVYDGESFKKVEKKTKLPQGAVVKLGSFTTLKFTAE</sequence>
<dbReference type="PANTHER" id="PTHR46210:SF1">
    <property type="entry name" value="FHA DOMAIN-CONTAINING PROTEIN"/>
    <property type="match status" value="1"/>
</dbReference>
<evidence type="ECO:0000313" key="2">
    <source>
        <dbReference type="EMBL" id="BBD72384.1"/>
    </source>
</evidence>
<evidence type="ECO:0000313" key="3">
    <source>
        <dbReference type="EMBL" id="GGT97492.1"/>
    </source>
</evidence>
<dbReference type="Proteomes" id="UP000276741">
    <property type="component" value="Chromosome"/>
</dbReference>
<dbReference type="PANTHER" id="PTHR46210">
    <property type="entry name" value="FHA DOMAIN-CONTAINING PROTEIN"/>
    <property type="match status" value="1"/>
</dbReference>
<dbReference type="PROSITE" id="PS50006">
    <property type="entry name" value="FHA_DOMAIN"/>
    <property type="match status" value="1"/>
</dbReference>
<proteinExistence type="predicted"/>
<reference evidence="3" key="4">
    <citation type="submission" date="2020-09" db="EMBL/GenBank/DDBJ databases">
        <authorList>
            <person name="Sun Q."/>
            <person name="Ohkuma M."/>
        </authorList>
    </citation>
    <scope>NUCLEOTIDE SEQUENCE</scope>
    <source>
        <strain evidence="3">JCM 31740</strain>
    </source>
</reference>
<reference evidence="4" key="2">
    <citation type="submission" date="2018-04" db="EMBL/GenBank/DDBJ databases">
        <title>Complete genome sequence of Sulfodiicoccus acidiphilus strain HS-1.</title>
        <authorList>
            <person name="Sakai H.D."/>
            <person name="Kurosawa N."/>
        </authorList>
    </citation>
    <scope>NUCLEOTIDE SEQUENCE [LARGE SCALE GENOMIC DNA]</scope>
    <source>
        <strain evidence="4">HS-1</strain>
    </source>
</reference>
<dbReference type="EMBL" id="BMQS01000011">
    <property type="protein sequence ID" value="GGT97492.1"/>
    <property type="molecule type" value="Genomic_DNA"/>
</dbReference>
<dbReference type="Proteomes" id="UP000616143">
    <property type="component" value="Unassembled WGS sequence"/>
</dbReference>
<reference evidence="3" key="1">
    <citation type="journal article" date="2014" name="Int. J. Syst. Evol. Microbiol.">
        <title>Complete genome sequence of Corynebacterium casei LMG S-19264T (=DSM 44701T), isolated from a smear-ripened cheese.</title>
        <authorList>
            <consortium name="US DOE Joint Genome Institute (JGI-PGF)"/>
            <person name="Walter F."/>
            <person name="Albersmeier A."/>
            <person name="Kalinowski J."/>
            <person name="Ruckert C."/>
        </authorList>
    </citation>
    <scope>NUCLEOTIDE SEQUENCE</scope>
    <source>
        <strain evidence="3">JCM 31740</strain>
    </source>
</reference>
<dbReference type="Pfam" id="PF00498">
    <property type="entry name" value="FHA"/>
    <property type="match status" value="1"/>
</dbReference>
<dbReference type="KEGG" id="sacd:HS1genome_0773"/>
<dbReference type="EMBL" id="AP018553">
    <property type="protein sequence ID" value="BBD72384.1"/>
    <property type="molecule type" value="Genomic_DNA"/>
</dbReference>
<dbReference type="Gene3D" id="2.60.200.20">
    <property type="match status" value="1"/>
</dbReference>
<evidence type="ECO:0000259" key="1">
    <source>
        <dbReference type="PROSITE" id="PS50006"/>
    </source>
</evidence>
<name>A0A348B2I2_9CREN</name>
<dbReference type="SUPFAM" id="SSF49879">
    <property type="entry name" value="SMAD/FHA domain"/>
    <property type="match status" value="1"/>
</dbReference>
<keyword evidence="4" id="KW-1185">Reference proteome</keyword>
<dbReference type="SMART" id="SM00240">
    <property type="entry name" value="FHA"/>
    <property type="match status" value="1"/>
</dbReference>
<accession>A0A348B2I2</accession>
<evidence type="ECO:0000313" key="4">
    <source>
        <dbReference type="Proteomes" id="UP000276741"/>
    </source>
</evidence>
<dbReference type="InterPro" id="IPR008984">
    <property type="entry name" value="SMAD_FHA_dom_sf"/>
</dbReference>
<dbReference type="AlphaFoldDB" id="A0A348B2I2"/>
<dbReference type="InterPro" id="IPR000253">
    <property type="entry name" value="FHA_dom"/>
</dbReference>
<gene>
    <name evidence="3" type="ORF">GCM10007116_13820</name>
    <name evidence="2" type="ORF">HS1genome_0773</name>
</gene>
<organism evidence="2 4">
    <name type="scientific">Sulfodiicoccus acidiphilus</name>
    <dbReference type="NCBI Taxonomy" id="1670455"/>
    <lineage>
        <taxon>Archaea</taxon>
        <taxon>Thermoproteota</taxon>
        <taxon>Thermoprotei</taxon>
        <taxon>Sulfolobales</taxon>
        <taxon>Sulfolobaceae</taxon>
        <taxon>Sulfodiicoccus</taxon>
    </lineage>
</organism>
<protein>
    <recommendedName>
        <fullName evidence="1">FHA domain-containing protein</fullName>
    </recommendedName>
</protein>